<dbReference type="InterPro" id="IPR019734">
    <property type="entry name" value="TPR_rpt"/>
</dbReference>
<dbReference type="InterPro" id="IPR038906">
    <property type="entry name" value="TTC36"/>
</dbReference>
<keyword evidence="3" id="KW-0802">TPR repeat</keyword>
<dbReference type="PANTHER" id="PTHR21405">
    <property type="entry name" value="CDNA SEQUENCE BC021608"/>
    <property type="match status" value="1"/>
</dbReference>
<name>A0A0K0DGT9_ANGCA</name>
<accession>A0A0K0DGT9</accession>
<sequence>MTTANDRAVLNHILNPLMPTDVSLGTTIEADAPITADGIEESRRLEIEGIRLAENGEHDQAIEKLSEAIQRCSVNPSAFNNRAQALRLVGRVEDSLRDLDQAITLSNGHGKSACQAFVQRALIHRLRGDDESSKNDFQKAAELGSSFAKMQVVALNPYAAMCNKMLSEVFTNLKEGKNEY</sequence>
<proteinExistence type="inferred from homology"/>
<reference evidence="4" key="1">
    <citation type="submission" date="2012-09" db="EMBL/GenBank/DDBJ databases">
        <authorList>
            <person name="Martin A.A."/>
        </authorList>
    </citation>
    <scope>NUCLEOTIDE SEQUENCE</scope>
</reference>
<dbReference type="InterPro" id="IPR011990">
    <property type="entry name" value="TPR-like_helical_dom_sf"/>
</dbReference>
<evidence type="ECO:0000313" key="4">
    <source>
        <dbReference type="Proteomes" id="UP000035642"/>
    </source>
</evidence>
<dbReference type="AlphaFoldDB" id="A0A0K0DGT9"/>
<dbReference type="STRING" id="6313.A0A0K0DGT9"/>
<protein>
    <submittedName>
        <fullName evidence="5">TPR_REGION domain-containing protein</fullName>
    </submittedName>
</protein>
<evidence type="ECO:0000256" key="2">
    <source>
        <dbReference type="ARBA" id="ARBA00022737"/>
    </source>
</evidence>
<comment type="similarity">
    <text evidence="1">Belongs to the TTC36 family.</text>
</comment>
<dbReference type="Gene3D" id="1.25.40.10">
    <property type="entry name" value="Tetratricopeptide repeat domain"/>
    <property type="match status" value="1"/>
</dbReference>
<dbReference type="GO" id="GO:0006570">
    <property type="term" value="P:tyrosine metabolic process"/>
    <property type="evidence" value="ECO:0007669"/>
    <property type="project" value="TreeGrafter"/>
</dbReference>
<evidence type="ECO:0000256" key="3">
    <source>
        <dbReference type="ARBA" id="ARBA00022803"/>
    </source>
</evidence>
<dbReference type="Proteomes" id="UP000035642">
    <property type="component" value="Unassembled WGS sequence"/>
</dbReference>
<reference evidence="5" key="2">
    <citation type="submission" date="2017-02" db="UniProtKB">
        <authorList>
            <consortium name="WormBaseParasite"/>
        </authorList>
    </citation>
    <scope>IDENTIFICATION</scope>
</reference>
<keyword evidence="4" id="KW-1185">Reference proteome</keyword>
<evidence type="ECO:0000256" key="1">
    <source>
        <dbReference type="ARBA" id="ARBA00006995"/>
    </source>
</evidence>
<dbReference type="SMART" id="SM00028">
    <property type="entry name" value="TPR"/>
    <property type="match status" value="3"/>
</dbReference>
<dbReference type="SUPFAM" id="SSF48452">
    <property type="entry name" value="TPR-like"/>
    <property type="match status" value="1"/>
</dbReference>
<evidence type="ECO:0000313" key="5">
    <source>
        <dbReference type="WBParaSite" id="ACAC_0001033601-mRNA-1"/>
    </source>
</evidence>
<dbReference type="FunFam" id="1.25.40.10:FF:000213">
    <property type="entry name" value="Tetratricopeptide repeat domain 36"/>
    <property type="match status" value="1"/>
</dbReference>
<dbReference type="PANTHER" id="PTHR21405:SF0">
    <property type="entry name" value="TETRATRICOPEPTIDE REPEAT PROTEIN 36"/>
    <property type="match status" value="1"/>
</dbReference>
<keyword evidence="2" id="KW-0677">Repeat</keyword>
<organism evidence="4 5">
    <name type="scientific">Angiostrongylus cantonensis</name>
    <name type="common">Rat lungworm</name>
    <dbReference type="NCBI Taxonomy" id="6313"/>
    <lineage>
        <taxon>Eukaryota</taxon>
        <taxon>Metazoa</taxon>
        <taxon>Ecdysozoa</taxon>
        <taxon>Nematoda</taxon>
        <taxon>Chromadorea</taxon>
        <taxon>Rhabditida</taxon>
        <taxon>Rhabditina</taxon>
        <taxon>Rhabditomorpha</taxon>
        <taxon>Strongyloidea</taxon>
        <taxon>Metastrongylidae</taxon>
        <taxon>Angiostrongylus</taxon>
    </lineage>
</organism>
<dbReference type="WBParaSite" id="ACAC_0001033601-mRNA-1">
    <property type="protein sequence ID" value="ACAC_0001033601-mRNA-1"/>
    <property type="gene ID" value="ACAC_0001033601"/>
</dbReference>